<reference evidence="2 3" key="1">
    <citation type="submission" date="2022-11" db="EMBL/GenBank/DDBJ databases">
        <title>Anaerobic phenanthrene biodegradation by a DNRA strain PheN6.</title>
        <authorList>
            <person name="Zhang Z."/>
        </authorList>
    </citation>
    <scope>NUCLEOTIDE SEQUENCE [LARGE SCALE GENOMIC DNA]</scope>
    <source>
        <strain evidence="2 3">PheN6</strain>
    </source>
</reference>
<evidence type="ECO:0000256" key="1">
    <source>
        <dbReference type="SAM" id="Phobius"/>
    </source>
</evidence>
<evidence type="ECO:0000313" key="3">
    <source>
        <dbReference type="Proteomes" id="UP001150259"/>
    </source>
</evidence>
<protein>
    <submittedName>
        <fullName evidence="2">Uncharacterized protein</fullName>
    </submittedName>
</protein>
<organism evidence="2 3">
    <name type="scientific">Intrasporangium calvum</name>
    <dbReference type="NCBI Taxonomy" id="53358"/>
    <lineage>
        <taxon>Bacteria</taxon>
        <taxon>Bacillati</taxon>
        <taxon>Actinomycetota</taxon>
        <taxon>Actinomycetes</taxon>
        <taxon>Micrococcales</taxon>
        <taxon>Intrasporangiaceae</taxon>
        <taxon>Intrasporangium</taxon>
    </lineage>
</organism>
<keyword evidence="1" id="KW-0812">Transmembrane</keyword>
<evidence type="ECO:0000313" key="2">
    <source>
        <dbReference type="EMBL" id="MDC5696216.1"/>
    </source>
</evidence>
<dbReference type="Proteomes" id="UP001150259">
    <property type="component" value="Unassembled WGS sequence"/>
</dbReference>
<feature type="transmembrane region" description="Helical" evidence="1">
    <location>
        <begin position="15"/>
        <end position="37"/>
    </location>
</feature>
<dbReference type="RefSeq" id="WP_272460792.1">
    <property type="nucleotide sequence ID" value="NZ_JAPFQL010000007.1"/>
</dbReference>
<accession>A0ABT5GD66</accession>
<keyword evidence="1" id="KW-0472">Membrane</keyword>
<comment type="caution">
    <text evidence="2">The sequence shown here is derived from an EMBL/GenBank/DDBJ whole genome shotgun (WGS) entry which is preliminary data.</text>
</comment>
<gene>
    <name evidence="2" type="ORF">OO014_03030</name>
</gene>
<feature type="transmembrane region" description="Helical" evidence="1">
    <location>
        <begin position="49"/>
        <end position="69"/>
    </location>
</feature>
<name>A0ABT5GD66_9MICO</name>
<keyword evidence="1" id="KW-1133">Transmembrane helix</keyword>
<dbReference type="EMBL" id="JAPFQL010000007">
    <property type="protein sequence ID" value="MDC5696216.1"/>
    <property type="molecule type" value="Genomic_DNA"/>
</dbReference>
<sequence>MNAELHDRPDAVAPGFWMTILGSILAVIAPLAGFLGGSSTGAVARDGQLGTWLLVGLVIGGLGVLLAFVGGQRWWRATH</sequence>
<keyword evidence="3" id="KW-1185">Reference proteome</keyword>
<proteinExistence type="predicted"/>